<evidence type="ECO:0000256" key="1">
    <source>
        <dbReference type="ARBA" id="ARBA00023125"/>
    </source>
</evidence>
<feature type="domain" description="HTH tetR-type" evidence="3">
    <location>
        <begin position="13"/>
        <end position="73"/>
    </location>
</feature>
<dbReference type="PANTHER" id="PTHR30055">
    <property type="entry name" value="HTH-TYPE TRANSCRIPTIONAL REGULATOR RUTR"/>
    <property type="match status" value="1"/>
</dbReference>
<dbReference type="AlphaFoldDB" id="A0A4R1HRA7"/>
<comment type="caution">
    <text evidence="4">The sequence shown here is derived from an EMBL/GenBank/DDBJ whole genome shotgun (WGS) entry which is preliminary data.</text>
</comment>
<dbReference type="GO" id="GO:0003700">
    <property type="term" value="F:DNA-binding transcription factor activity"/>
    <property type="evidence" value="ECO:0007669"/>
    <property type="project" value="TreeGrafter"/>
</dbReference>
<dbReference type="Pfam" id="PF00440">
    <property type="entry name" value="TetR_N"/>
    <property type="match status" value="1"/>
</dbReference>
<dbReference type="GO" id="GO:0000976">
    <property type="term" value="F:transcription cis-regulatory region binding"/>
    <property type="evidence" value="ECO:0007669"/>
    <property type="project" value="TreeGrafter"/>
</dbReference>
<dbReference type="Proteomes" id="UP000295560">
    <property type="component" value="Unassembled WGS sequence"/>
</dbReference>
<dbReference type="InterPro" id="IPR023772">
    <property type="entry name" value="DNA-bd_HTH_TetR-type_CS"/>
</dbReference>
<evidence type="ECO:0000313" key="5">
    <source>
        <dbReference type="Proteomes" id="UP000295560"/>
    </source>
</evidence>
<dbReference type="SUPFAM" id="SSF46689">
    <property type="entry name" value="Homeodomain-like"/>
    <property type="match status" value="1"/>
</dbReference>
<name>A0A4R1HRA7_PSEEN</name>
<keyword evidence="1 2" id="KW-0238">DNA-binding</keyword>
<proteinExistence type="predicted"/>
<accession>A0A4R1HRA7</accession>
<keyword evidence="5" id="KW-1185">Reference proteome</keyword>
<dbReference type="PROSITE" id="PS50977">
    <property type="entry name" value="HTH_TETR_2"/>
    <property type="match status" value="1"/>
</dbReference>
<protein>
    <submittedName>
        <fullName evidence="4">TetR family transcriptional regulator</fullName>
    </submittedName>
</protein>
<dbReference type="Gene3D" id="1.10.357.10">
    <property type="entry name" value="Tetracycline Repressor, domain 2"/>
    <property type="match status" value="1"/>
</dbReference>
<dbReference type="PROSITE" id="PS01081">
    <property type="entry name" value="HTH_TETR_1"/>
    <property type="match status" value="1"/>
</dbReference>
<dbReference type="InterPro" id="IPR009057">
    <property type="entry name" value="Homeodomain-like_sf"/>
</dbReference>
<dbReference type="InterPro" id="IPR050109">
    <property type="entry name" value="HTH-type_TetR-like_transc_reg"/>
</dbReference>
<dbReference type="RefSeq" id="WP_132421456.1">
    <property type="nucleotide sequence ID" value="NZ_SMFZ01000001.1"/>
</dbReference>
<dbReference type="InterPro" id="IPR036271">
    <property type="entry name" value="Tet_transcr_reg_TetR-rel_C_sf"/>
</dbReference>
<feature type="DNA-binding region" description="H-T-H motif" evidence="2">
    <location>
        <begin position="36"/>
        <end position="55"/>
    </location>
</feature>
<dbReference type="SUPFAM" id="SSF48498">
    <property type="entry name" value="Tetracyclin repressor-like, C-terminal domain"/>
    <property type="match status" value="1"/>
</dbReference>
<evidence type="ECO:0000259" key="3">
    <source>
        <dbReference type="PROSITE" id="PS50977"/>
    </source>
</evidence>
<gene>
    <name evidence="4" type="ORF">EV378_0915</name>
</gene>
<dbReference type="Pfam" id="PF17920">
    <property type="entry name" value="TetR_C_16"/>
    <property type="match status" value="1"/>
</dbReference>
<dbReference type="InterPro" id="IPR001647">
    <property type="entry name" value="HTH_TetR"/>
</dbReference>
<evidence type="ECO:0000256" key="2">
    <source>
        <dbReference type="PROSITE-ProRule" id="PRU00335"/>
    </source>
</evidence>
<dbReference type="OrthoDB" id="3210235at2"/>
<sequence length="207" mass="21963">MSTTDPAHLRDAGRTRQALLDAAGELFTSEGYDRTTVRAIAERAGVNQALLFRYFGNKEALFARVLAAQAMDVLHGGPPEELLERTLRSILVPADADAAARSGLFDSALRSAGNSEVVDALRDELGTAYTTEFAAIAGGTGSDDPDARLRAELLLGWLLGVNFLRNVLHSETIRDADPDVVVGHVVRAAATMLHGVRPTGADPAVDS</sequence>
<reference evidence="4 5" key="1">
    <citation type="submission" date="2019-03" db="EMBL/GenBank/DDBJ databases">
        <title>Sequencing the genomes of 1000 actinobacteria strains.</title>
        <authorList>
            <person name="Klenk H.-P."/>
        </authorList>
    </citation>
    <scope>NUCLEOTIDE SEQUENCE [LARGE SCALE GENOMIC DNA]</scope>
    <source>
        <strain evidence="4 5">DSM 44969</strain>
    </source>
</reference>
<evidence type="ECO:0000313" key="4">
    <source>
        <dbReference type="EMBL" id="TCK25117.1"/>
    </source>
</evidence>
<dbReference type="PANTHER" id="PTHR30055:SF235">
    <property type="entry name" value="TRANSCRIPTIONAL REGULATORY PROTEIN"/>
    <property type="match status" value="1"/>
</dbReference>
<dbReference type="PRINTS" id="PR00455">
    <property type="entry name" value="HTHTETR"/>
</dbReference>
<dbReference type="EMBL" id="SMFZ01000001">
    <property type="protein sequence ID" value="TCK25117.1"/>
    <property type="molecule type" value="Genomic_DNA"/>
</dbReference>
<organism evidence="4 5">
    <name type="scientific">Pseudonocardia endophytica</name>
    <dbReference type="NCBI Taxonomy" id="401976"/>
    <lineage>
        <taxon>Bacteria</taxon>
        <taxon>Bacillati</taxon>
        <taxon>Actinomycetota</taxon>
        <taxon>Actinomycetes</taxon>
        <taxon>Pseudonocardiales</taxon>
        <taxon>Pseudonocardiaceae</taxon>
        <taxon>Pseudonocardia</taxon>
    </lineage>
</organism>
<dbReference type="InterPro" id="IPR041678">
    <property type="entry name" value="TetR_C_16"/>
</dbReference>